<keyword evidence="7" id="KW-1185">Reference proteome</keyword>
<dbReference type="CDD" id="cd02440">
    <property type="entry name" value="AdoMet_MTases"/>
    <property type="match status" value="1"/>
</dbReference>
<dbReference type="RefSeq" id="WP_092491331.1">
    <property type="nucleotide sequence ID" value="NZ_FNKD01000001.1"/>
</dbReference>
<dbReference type="InterPro" id="IPR009061">
    <property type="entry name" value="DNA-bd_dom_put_sf"/>
</dbReference>
<keyword evidence="3" id="KW-0238">DNA-binding</keyword>
<evidence type="ECO:0000313" key="7">
    <source>
        <dbReference type="Proteomes" id="UP000199444"/>
    </source>
</evidence>
<feature type="domain" description="HTH merR-type" evidence="5">
    <location>
        <begin position="1"/>
        <end position="69"/>
    </location>
</feature>
<dbReference type="PANTHER" id="PTHR30204:SF69">
    <property type="entry name" value="MERR-FAMILY TRANSCRIPTIONAL REGULATOR"/>
    <property type="match status" value="1"/>
</dbReference>
<dbReference type="CDD" id="cd01106">
    <property type="entry name" value="HTH_TipAL-Mta"/>
    <property type="match status" value="1"/>
</dbReference>
<sequence>MQIKEVAKQLNTTPRAIRFYEQKGLISPKKDTENHYRIYSEKDLLRLSTILALREIGMRIENIKRILDDPNMSMKDYLNVQRSALFEKWIEMKDMINTIDKMVEQTADDNYQARDIFILSQHLKNMKNLRKNWEDKWNFDKQAAGYDQNIKMAGYRFNVHQDYDKALSRIADTIKLQPNDVCVDVGVGTGNLGSRFLDKQVNVIGVDQSERMLNVCSEKHPTIETRKGHFLALPLLDNHADGIVSSYALHHISENEKLLALEEMSRVLKEDGQICIVDLMFQDEQHRKEVIERFRTQGNTEAIEAIEDEFYADQSKLVEWLNANNYHVETYQFNDILSMVYAKKR</sequence>
<evidence type="ECO:0000256" key="1">
    <source>
        <dbReference type="ARBA" id="ARBA00022491"/>
    </source>
</evidence>
<dbReference type="SUPFAM" id="SSF46955">
    <property type="entry name" value="Putative DNA-binding domain"/>
    <property type="match status" value="1"/>
</dbReference>
<evidence type="ECO:0000256" key="4">
    <source>
        <dbReference type="ARBA" id="ARBA00023163"/>
    </source>
</evidence>
<keyword evidence="4" id="KW-0804">Transcription</keyword>
<name>A0A1H0Y737_9BACI</name>
<reference evidence="6 7" key="1">
    <citation type="submission" date="2016-10" db="EMBL/GenBank/DDBJ databases">
        <authorList>
            <person name="de Groot N.N."/>
        </authorList>
    </citation>
    <scope>NUCLEOTIDE SEQUENCE [LARGE SCALE GENOMIC DNA]</scope>
    <source>
        <strain evidence="6 7">CGMCC 1.10449</strain>
    </source>
</reference>
<dbReference type="InterPro" id="IPR047057">
    <property type="entry name" value="MerR_fam"/>
</dbReference>
<organism evidence="6 7">
    <name type="scientific">Virgibacillus salinus</name>
    <dbReference type="NCBI Taxonomy" id="553311"/>
    <lineage>
        <taxon>Bacteria</taxon>
        <taxon>Bacillati</taxon>
        <taxon>Bacillota</taxon>
        <taxon>Bacilli</taxon>
        <taxon>Bacillales</taxon>
        <taxon>Bacillaceae</taxon>
        <taxon>Virgibacillus</taxon>
    </lineage>
</organism>
<evidence type="ECO:0000256" key="2">
    <source>
        <dbReference type="ARBA" id="ARBA00023015"/>
    </source>
</evidence>
<keyword evidence="6" id="KW-0489">Methyltransferase</keyword>
<protein>
    <submittedName>
        <fullName evidence="6">Putative AdoMet-dependent methyltransferase</fullName>
    </submittedName>
</protein>
<dbReference type="InterPro" id="IPR041698">
    <property type="entry name" value="Methyltransf_25"/>
</dbReference>
<dbReference type="SMART" id="SM00422">
    <property type="entry name" value="HTH_MERR"/>
    <property type="match status" value="1"/>
</dbReference>
<gene>
    <name evidence="6" type="ORF">SAMN05216231_0454</name>
</gene>
<evidence type="ECO:0000256" key="3">
    <source>
        <dbReference type="ARBA" id="ARBA00023125"/>
    </source>
</evidence>
<keyword evidence="6" id="KW-0808">Transferase</keyword>
<dbReference type="Pfam" id="PF13411">
    <property type="entry name" value="MerR_1"/>
    <property type="match status" value="1"/>
</dbReference>
<dbReference type="Pfam" id="PF13649">
    <property type="entry name" value="Methyltransf_25"/>
    <property type="match status" value="1"/>
</dbReference>
<dbReference type="PRINTS" id="PR00040">
    <property type="entry name" value="HTHMERR"/>
</dbReference>
<dbReference type="GO" id="GO:0003700">
    <property type="term" value="F:DNA-binding transcription factor activity"/>
    <property type="evidence" value="ECO:0007669"/>
    <property type="project" value="InterPro"/>
</dbReference>
<dbReference type="PANTHER" id="PTHR30204">
    <property type="entry name" value="REDOX-CYCLING DRUG-SENSING TRANSCRIPTIONAL ACTIVATOR SOXR"/>
    <property type="match status" value="1"/>
</dbReference>
<dbReference type="GO" id="GO:0008168">
    <property type="term" value="F:methyltransferase activity"/>
    <property type="evidence" value="ECO:0007669"/>
    <property type="project" value="UniProtKB-KW"/>
</dbReference>
<dbReference type="InterPro" id="IPR029063">
    <property type="entry name" value="SAM-dependent_MTases_sf"/>
</dbReference>
<dbReference type="GO" id="GO:0003677">
    <property type="term" value="F:DNA binding"/>
    <property type="evidence" value="ECO:0007669"/>
    <property type="project" value="UniProtKB-KW"/>
</dbReference>
<dbReference type="PROSITE" id="PS50937">
    <property type="entry name" value="HTH_MERR_2"/>
    <property type="match status" value="1"/>
</dbReference>
<dbReference type="InterPro" id="IPR000551">
    <property type="entry name" value="MerR-type_HTH_dom"/>
</dbReference>
<evidence type="ECO:0000259" key="5">
    <source>
        <dbReference type="PROSITE" id="PS50937"/>
    </source>
</evidence>
<keyword evidence="2" id="KW-0805">Transcription regulation</keyword>
<keyword evidence="1" id="KW-0678">Repressor</keyword>
<dbReference type="GO" id="GO:0032259">
    <property type="term" value="P:methylation"/>
    <property type="evidence" value="ECO:0007669"/>
    <property type="project" value="UniProtKB-KW"/>
</dbReference>
<accession>A0A1H0Y737</accession>
<dbReference type="Proteomes" id="UP000199444">
    <property type="component" value="Unassembled WGS sequence"/>
</dbReference>
<dbReference type="Gene3D" id="3.40.50.150">
    <property type="entry name" value="Vaccinia Virus protein VP39"/>
    <property type="match status" value="1"/>
</dbReference>
<dbReference type="EMBL" id="FNKD01000001">
    <property type="protein sequence ID" value="SDQ10736.1"/>
    <property type="molecule type" value="Genomic_DNA"/>
</dbReference>
<evidence type="ECO:0000313" key="6">
    <source>
        <dbReference type="EMBL" id="SDQ10736.1"/>
    </source>
</evidence>
<proteinExistence type="predicted"/>
<dbReference type="SUPFAM" id="SSF53335">
    <property type="entry name" value="S-adenosyl-L-methionine-dependent methyltransferases"/>
    <property type="match status" value="1"/>
</dbReference>
<dbReference type="STRING" id="553311.SAMN05216231_0454"/>
<dbReference type="AlphaFoldDB" id="A0A1H0Y737"/>
<dbReference type="Gene3D" id="1.10.1660.10">
    <property type="match status" value="1"/>
</dbReference>